<evidence type="ECO:0000256" key="1">
    <source>
        <dbReference type="ARBA" id="ARBA00023125"/>
    </source>
</evidence>
<proteinExistence type="predicted"/>
<sequence>MEQTLKVTNVMSDPTRFNIYQYMVQHHRDVSAAEVADIFGIHANVARLHLSKLEDVRMVESYSEKTGKGGRPSRRFSLSDKVIELNFPYRDYKLLSSIAIESFAELGEAGREALYKTGKKYGTNIISSQQQTTIPAELTMEQKLHILEDAGNMLGMYPDFHYNKEQNNITFTINNCPFKEVASSNRTMVCRMHHSFLKGMFEALFDEIELVETENMFHGCENCTYLAKLSAV</sequence>
<reference evidence="3" key="1">
    <citation type="journal article" date="2019" name="Int. J. Syst. Evol. Microbiol.">
        <title>The Global Catalogue of Microorganisms (GCM) 10K type strain sequencing project: providing services to taxonomists for standard genome sequencing and annotation.</title>
        <authorList>
            <consortium name="The Broad Institute Genomics Platform"/>
            <consortium name="The Broad Institute Genome Sequencing Center for Infectious Disease"/>
            <person name="Wu L."/>
            <person name="Ma J."/>
        </authorList>
    </citation>
    <scope>NUCLEOTIDE SEQUENCE [LARGE SCALE GENOMIC DNA]</scope>
    <source>
        <strain evidence="3">TISTR 1535</strain>
    </source>
</reference>
<dbReference type="Proteomes" id="UP001597502">
    <property type="component" value="Unassembled WGS sequence"/>
</dbReference>
<dbReference type="SUPFAM" id="SSF46785">
    <property type="entry name" value="Winged helix' DNA-binding domain"/>
    <property type="match status" value="1"/>
</dbReference>
<keyword evidence="1" id="KW-0238">DNA-binding</keyword>
<gene>
    <name evidence="2" type="ORF">ACFSUO_00190</name>
</gene>
<evidence type="ECO:0000313" key="2">
    <source>
        <dbReference type="EMBL" id="MFD2759411.1"/>
    </source>
</evidence>
<evidence type="ECO:0000313" key="3">
    <source>
        <dbReference type="Proteomes" id="UP001597502"/>
    </source>
</evidence>
<protein>
    <submittedName>
        <fullName evidence="2">Helix-turn-helix transcriptional regulator</fullName>
    </submittedName>
</protein>
<accession>A0ABW5V1V0</accession>
<dbReference type="Gene3D" id="1.10.10.10">
    <property type="entry name" value="Winged helix-like DNA-binding domain superfamily/Winged helix DNA-binding domain"/>
    <property type="match status" value="1"/>
</dbReference>
<dbReference type="RefSeq" id="WP_382389911.1">
    <property type="nucleotide sequence ID" value="NZ_JBHUNA010000001.1"/>
</dbReference>
<dbReference type="InterPro" id="IPR036390">
    <property type="entry name" value="WH_DNA-bd_sf"/>
</dbReference>
<dbReference type="InterPro" id="IPR011991">
    <property type="entry name" value="ArsR-like_HTH"/>
</dbReference>
<organism evidence="2 3">
    <name type="scientific">Lentibacillus juripiscarius</name>
    <dbReference type="NCBI Taxonomy" id="257446"/>
    <lineage>
        <taxon>Bacteria</taxon>
        <taxon>Bacillati</taxon>
        <taxon>Bacillota</taxon>
        <taxon>Bacilli</taxon>
        <taxon>Bacillales</taxon>
        <taxon>Bacillaceae</taxon>
        <taxon>Lentibacillus</taxon>
    </lineage>
</organism>
<dbReference type="EMBL" id="JBHUNA010000001">
    <property type="protein sequence ID" value="MFD2759411.1"/>
    <property type="molecule type" value="Genomic_DNA"/>
</dbReference>
<dbReference type="Gene3D" id="3.30.1380.20">
    <property type="entry name" value="Trafficking protein particle complex subunit 3"/>
    <property type="match status" value="1"/>
</dbReference>
<name>A0ABW5V1V0_9BACI</name>
<comment type="caution">
    <text evidence="2">The sequence shown here is derived from an EMBL/GenBank/DDBJ whole genome shotgun (WGS) entry which is preliminary data.</text>
</comment>
<dbReference type="Pfam" id="PF12840">
    <property type="entry name" value="HTH_20"/>
    <property type="match status" value="1"/>
</dbReference>
<dbReference type="CDD" id="cd00090">
    <property type="entry name" value="HTH_ARSR"/>
    <property type="match status" value="1"/>
</dbReference>
<dbReference type="InterPro" id="IPR036388">
    <property type="entry name" value="WH-like_DNA-bd_sf"/>
</dbReference>
<keyword evidence="3" id="KW-1185">Reference proteome</keyword>